<evidence type="ECO:0000313" key="4">
    <source>
        <dbReference type="Proteomes" id="UP000268059"/>
    </source>
</evidence>
<gene>
    <name evidence="3" type="ORF">SG0102_23350</name>
</gene>
<evidence type="ECO:0000256" key="1">
    <source>
        <dbReference type="SAM" id="SignalP"/>
    </source>
</evidence>
<organism evidence="3 4">
    <name type="scientific">Intestinibaculum porci</name>
    <dbReference type="NCBI Taxonomy" id="2487118"/>
    <lineage>
        <taxon>Bacteria</taxon>
        <taxon>Bacillati</taxon>
        <taxon>Bacillota</taxon>
        <taxon>Erysipelotrichia</taxon>
        <taxon>Erysipelotrichales</taxon>
        <taxon>Erysipelotrichaceae</taxon>
        <taxon>Intestinibaculum</taxon>
    </lineage>
</organism>
<proteinExistence type="predicted"/>
<feature type="chain" id="PRO_5038450998" description="Fibronectin type-III domain-containing protein" evidence="1">
    <location>
        <begin position="27"/>
        <end position="399"/>
    </location>
</feature>
<name>A0A3G9JN12_9FIRM</name>
<dbReference type="InParanoid" id="A0A3G9JN12"/>
<dbReference type="AlphaFoldDB" id="A0A3G9JN12"/>
<feature type="domain" description="Fibronectin type-III" evidence="2">
    <location>
        <begin position="305"/>
        <end position="399"/>
    </location>
</feature>
<dbReference type="EMBL" id="AP019309">
    <property type="protein sequence ID" value="BBH27401.1"/>
    <property type="molecule type" value="Genomic_DNA"/>
</dbReference>
<keyword evidence="1" id="KW-0732">Signal</keyword>
<dbReference type="InterPro" id="IPR036116">
    <property type="entry name" value="FN3_sf"/>
</dbReference>
<dbReference type="Gene3D" id="2.60.40.10">
    <property type="entry name" value="Immunoglobulins"/>
    <property type="match status" value="1"/>
</dbReference>
<dbReference type="InterPro" id="IPR013783">
    <property type="entry name" value="Ig-like_fold"/>
</dbReference>
<dbReference type="RefSeq" id="WP_125120126.1">
    <property type="nucleotide sequence ID" value="NZ_AP019309.1"/>
</dbReference>
<keyword evidence="4" id="KW-1185">Reference proteome</keyword>
<protein>
    <recommendedName>
        <fullName evidence="2">Fibronectin type-III domain-containing protein</fullName>
    </recommendedName>
</protein>
<dbReference type="Proteomes" id="UP000268059">
    <property type="component" value="Chromosome"/>
</dbReference>
<dbReference type="SUPFAM" id="SSF49265">
    <property type="entry name" value="Fibronectin type III"/>
    <property type="match status" value="1"/>
</dbReference>
<dbReference type="PROSITE" id="PS50853">
    <property type="entry name" value="FN3"/>
    <property type="match status" value="1"/>
</dbReference>
<sequence length="399" mass="45385">MKITKYVSIPLTLLLTLSLTTFNVHAEKDENNYFSISITYPNESAKQYDSNNFSASDPLDLSSLKASKKNVKIKLLKVVSDGEEQDLSDYTLSYDYLNSSHHVDSLIANSTTLSLPASFVKAAAYTSGNVKARIAVRKNDESPLHEIDTNEILPVKENNYNKAVGDTLSFVYLKNGLYGSKKKGIQLTKKTTYVNGKSIAKRSFAWWTSEYKYINKQWRATSFILSLNYPFKYNETKTYSAYRFAVNRNKKGYITGMKLTNVLNYNGSTIYGEAWDETSLSHRDATTASLTKNWRIGDTFKYTYLLTTPKITKIKASTESLTFNWKKMNDCDGFEVRYANNKNFDDASTYKINNYTATSATLNALDSNTKYYVKIRSFGKVDHKTYYSSYSKTKSVTVK</sequence>
<dbReference type="OrthoDB" id="9783374at2"/>
<evidence type="ECO:0000259" key="2">
    <source>
        <dbReference type="PROSITE" id="PS50853"/>
    </source>
</evidence>
<feature type="signal peptide" evidence="1">
    <location>
        <begin position="1"/>
        <end position="26"/>
    </location>
</feature>
<reference evidence="3 4" key="1">
    <citation type="submission" date="2018-11" db="EMBL/GenBank/DDBJ databases">
        <title>Novel Erysipelotrichaceae bacterium isolated from small intestine of a swine.</title>
        <authorList>
            <person name="Kim J.S."/>
            <person name="Choe H."/>
            <person name="Lee Y.R."/>
            <person name="Kim K.M."/>
            <person name="Park D.S."/>
        </authorList>
    </citation>
    <scope>NUCLEOTIDE SEQUENCE [LARGE SCALE GENOMIC DNA]</scope>
    <source>
        <strain evidence="3 4">SG0102</strain>
    </source>
</reference>
<accession>A0A3G9JN12</accession>
<evidence type="ECO:0000313" key="3">
    <source>
        <dbReference type="EMBL" id="BBH27401.1"/>
    </source>
</evidence>
<dbReference type="Pfam" id="PF00041">
    <property type="entry name" value="fn3"/>
    <property type="match status" value="1"/>
</dbReference>
<dbReference type="InterPro" id="IPR003961">
    <property type="entry name" value="FN3_dom"/>
</dbReference>
<dbReference type="KEGG" id="ebm:SG0102_23350"/>